<protein>
    <submittedName>
        <fullName evidence="1">Uncharacterized protein</fullName>
    </submittedName>
</protein>
<name>A0A9D3UK90_9ROSI</name>
<dbReference type="Proteomes" id="UP000828251">
    <property type="component" value="Unassembled WGS sequence"/>
</dbReference>
<evidence type="ECO:0000313" key="2">
    <source>
        <dbReference type="Proteomes" id="UP000828251"/>
    </source>
</evidence>
<evidence type="ECO:0000313" key="1">
    <source>
        <dbReference type="EMBL" id="KAH1046708.1"/>
    </source>
</evidence>
<gene>
    <name evidence="1" type="ORF">J1N35_037492</name>
</gene>
<dbReference type="EMBL" id="JAIQCV010000011">
    <property type="protein sequence ID" value="KAH1046708.1"/>
    <property type="molecule type" value="Genomic_DNA"/>
</dbReference>
<comment type="caution">
    <text evidence="1">The sequence shown here is derived from an EMBL/GenBank/DDBJ whole genome shotgun (WGS) entry which is preliminary data.</text>
</comment>
<accession>A0A9D3UK90</accession>
<keyword evidence="2" id="KW-1185">Reference proteome</keyword>
<reference evidence="1 2" key="1">
    <citation type="journal article" date="2021" name="Plant Biotechnol. J.">
        <title>Multi-omics assisted identification of the key and species-specific regulatory components of drought-tolerant mechanisms in Gossypium stocksii.</title>
        <authorList>
            <person name="Yu D."/>
            <person name="Ke L."/>
            <person name="Zhang D."/>
            <person name="Wu Y."/>
            <person name="Sun Y."/>
            <person name="Mei J."/>
            <person name="Sun J."/>
            <person name="Sun Y."/>
        </authorList>
    </citation>
    <scope>NUCLEOTIDE SEQUENCE [LARGE SCALE GENOMIC DNA]</scope>
    <source>
        <strain evidence="2">cv. E1</strain>
        <tissue evidence="1">Leaf</tissue>
    </source>
</reference>
<sequence>MRNHGAQRQFTLFKSFPFQGIVPNPKKADIMVVPTSEGENQEVRDDALSVPSDIRSFRKGFQGYG</sequence>
<dbReference type="AlphaFoldDB" id="A0A9D3UK90"/>
<proteinExistence type="predicted"/>
<organism evidence="1 2">
    <name type="scientific">Gossypium stocksii</name>
    <dbReference type="NCBI Taxonomy" id="47602"/>
    <lineage>
        <taxon>Eukaryota</taxon>
        <taxon>Viridiplantae</taxon>
        <taxon>Streptophyta</taxon>
        <taxon>Embryophyta</taxon>
        <taxon>Tracheophyta</taxon>
        <taxon>Spermatophyta</taxon>
        <taxon>Magnoliopsida</taxon>
        <taxon>eudicotyledons</taxon>
        <taxon>Gunneridae</taxon>
        <taxon>Pentapetalae</taxon>
        <taxon>rosids</taxon>
        <taxon>malvids</taxon>
        <taxon>Malvales</taxon>
        <taxon>Malvaceae</taxon>
        <taxon>Malvoideae</taxon>
        <taxon>Gossypium</taxon>
    </lineage>
</organism>